<feature type="compositionally biased region" description="Basic and acidic residues" evidence="1">
    <location>
        <begin position="99"/>
        <end position="118"/>
    </location>
</feature>
<protein>
    <submittedName>
        <fullName evidence="2">Antitoxin (DNA-binding transcriptional repressor) of toxin-antitoxin stability system</fullName>
    </submittedName>
</protein>
<name>A0A7W7CB01_9PSEU</name>
<dbReference type="GO" id="GO:0003677">
    <property type="term" value="F:DNA binding"/>
    <property type="evidence" value="ECO:0007669"/>
    <property type="project" value="UniProtKB-KW"/>
</dbReference>
<comment type="caution">
    <text evidence="2">The sequence shown here is derived from an EMBL/GenBank/DDBJ whole genome shotgun (WGS) entry which is preliminary data.</text>
</comment>
<dbReference type="AlphaFoldDB" id="A0A7W7CB01"/>
<dbReference type="RefSeq" id="WP_185002203.1">
    <property type="nucleotide sequence ID" value="NZ_BAAAUI010000056.1"/>
</dbReference>
<reference evidence="2 3" key="1">
    <citation type="submission" date="2020-08" db="EMBL/GenBank/DDBJ databases">
        <title>Sequencing the genomes of 1000 actinobacteria strains.</title>
        <authorList>
            <person name="Klenk H.-P."/>
        </authorList>
    </citation>
    <scope>NUCLEOTIDE SEQUENCE [LARGE SCALE GENOMIC DNA]</scope>
    <source>
        <strain evidence="2 3">DSM 44230</strain>
    </source>
</reference>
<proteinExistence type="predicted"/>
<keyword evidence="2" id="KW-0238">DNA-binding</keyword>
<sequence length="118" mass="12516">MGKHKEYGLLVSGPAAAVTIQVPVGTLLHDWPSVLGRITDGERVQVTRNGKVVAVLTAPDPDEVALDELAAAGQVAADWRVRQSTLRGLLRTLPARTAKPGDDRGSAAVLADREDTDR</sequence>
<evidence type="ECO:0000313" key="3">
    <source>
        <dbReference type="Proteomes" id="UP000533598"/>
    </source>
</evidence>
<gene>
    <name evidence="2" type="ORF">HNR67_002487</name>
</gene>
<evidence type="ECO:0000313" key="2">
    <source>
        <dbReference type="EMBL" id="MBB4676369.1"/>
    </source>
</evidence>
<keyword evidence="3" id="KW-1185">Reference proteome</keyword>
<dbReference type="EMBL" id="JACHMH010000001">
    <property type="protein sequence ID" value="MBB4676369.1"/>
    <property type="molecule type" value="Genomic_DNA"/>
</dbReference>
<organism evidence="2 3">
    <name type="scientific">Crossiella cryophila</name>
    <dbReference type="NCBI Taxonomy" id="43355"/>
    <lineage>
        <taxon>Bacteria</taxon>
        <taxon>Bacillati</taxon>
        <taxon>Actinomycetota</taxon>
        <taxon>Actinomycetes</taxon>
        <taxon>Pseudonocardiales</taxon>
        <taxon>Pseudonocardiaceae</taxon>
        <taxon>Crossiella</taxon>
    </lineage>
</organism>
<evidence type="ECO:0000256" key="1">
    <source>
        <dbReference type="SAM" id="MobiDB-lite"/>
    </source>
</evidence>
<feature type="region of interest" description="Disordered" evidence="1">
    <location>
        <begin position="96"/>
        <end position="118"/>
    </location>
</feature>
<dbReference type="Proteomes" id="UP000533598">
    <property type="component" value="Unassembled WGS sequence"/>
</dbReference>
<accession>A0A7W7CB01</accession>